<organism evidence="2 3">
    <name type="scientific">Penicillium nalgiovense</name>
    <dbReference type="NCBI Taxonomy" id="60175"/>
    <lineage>
        <taxon>Eukaryota</taxon>
        <taxon>Fungi</taxon>
        <taxon>Dikarya</taxon>
        <taxon>Ascomycota</taxon>
        <taxon>Pezizomycotina</taxon>
        <taxon>Eurotiomycetes</taxon>
        <taxon>Eurotiomycetidae</taxon>
        <taxon>Eurotiales</taxon>
        <taxon>Aspergillaceae</taxon>
        <taxon>Penicillium</taxon>
    </lineage>
</organism>
<comment type="caution">
    <text evidence="2">The sequence shown here is derived from an EMBL/GenBank/DDBJ whole genome shotgun (WGS) entry which is preliminary data.</text>
</comment>
<feature type="region of interest" description="Disordered" evidence="1">
    <location>
        <begin position="1"/>
        <end position="55"/>
    </location>
</feature>
<name>A0A1V6WSD2_PENNA</name>
<keyword evidence="3" id="KW-1185">Reference proteome</keyword>
<reference evidence="3" key="1">
    <citation type="journal article" date="2017" name="Nat. Microbiol.">
        <title>Global analysis of biosynthetic gene clusters reveals vast potential of secondary metabolite production in Penicillium species.</title>
        <authorList>
            <person name="Nielsen J.C."/>
            <person name="Grijseels S."/>
            <person name="Prigent S."/>
            <person name="Ji B."/>
            <person name="Dainat J."/>
            <person name="Nielsen K.F."/>
            <person name="Frisvad J.C."/>
            <person name="Workman M."/>
            <person name="Nielsen J."/>
        </authorList>
    </citation>
    <scope>NUCLEOTIDE SEQUENCE [LARGE SCALE GENOMIC DNA]</scope>
    <source>
        <strain evidence="3">IBT 13039</strain>
    </source>
</reference>
<feature type="compositionally biased region" description="Basic and acidic residues" evidence="1">
    <location>
        <begin position="13"/>
        <end position="27"/>
    </location>
</feature>
<proteinExistence type="predicted"/>
<evidence type="ECO:0000313" key="3">
    <source>
        <dbReference type="Proteomes" id="UP000191691"/>
    </source>
</evidence>
<sequence>MTSKSNEPPSARGPEDVERRGRTRRETVMAQEATVINDDGSDDDDYQPSNEGDRTVLPENVGVTPMIDAFDYVSPNYPLRPARAICVLDRAQQLARLRPYKNFQKVLMQRVVSIFMGAKVSRCLGVESWFPGSKYVFPGASGLLGTPVPFLGTFIRLLEGGSVVSTYMRPL</sequence>
<dbReference type="EMBL" id="MOOB01000198">
    <property type="protein sequence ID" value="OQE65762.1"/>
    <property type="molecule type" value="Genomic_DNA"/>
</dbReference>
<gene>
    <name evidence="2" type="ORF">PENNAL_c0198G08178</name>
</gene>
<evidence type="ECO:0000313" key="2">
    <source>
        <dbReference type="EMBL" id="OQE65762.1"/>
    </source>
</evidence>
<evidence type="ECO:0000256" key="1">
    <source>
        <dbReference type="SAM" id="MobiDB-lite"/>
    </source>
</evidence>
<dbReference type="Proteomes" id="UP000191691">
    <property type="component" value="Unassembled WGS sequence"/>
</dbReference>
<accession>A0A1V6WSD2</accession>
<protein>
    <submittedName>
        <fullName evidence="2">Uncharacterized protein</fullName>
    </submittedName>
</protein>
<dbReference type="AlphaFoldDB" id="A0A1V6WSD2"/>